<dbReference type="EMBL" id="JBHULD010000007">
    <property type="protein sequence ID" value="MFD2553706.1"/>
    <property type="molecule type" value="Genomic_DNA"/>
</dbReference>
<feature type="transmembrane region" description="Helical" evidence="3">
    <location>
        <begin position="177"/>
        <end position="196"/>
    </location>
</feature>
<feature type="domain" description="TonB-dependent receptor plug" evidence="5">
    <location>
        <begin position="441"/>
        <end position="495"/>
    </location>
</feature>
<feature type="transmembrane region" description="Helical" evidence="3">
    <location>
        <begin position="84"/>
        <end position="108"/>
    </location>
</feature>
<evidence type="ECO:0000259" key="4">
    <source>
        <dbReference type="Pfam" id="PF05569"/>
    </source>
</evidence>
<dbReference type="Pfam" id="PF05569">
    <property type="entry name" value="Peptidase_M56"/>
    <property type="match status" value="1"/>
</dbReference>
<comment type="similarity">
    <text evidence="2">Belongs to the TonB-dependent receptor family.</text>
</comment>
<dbReference type="InterPro" id="IPR037066">
    <property type="entry name" value="Plug_dom_sf"/>
</dbReference>
<keyword evidence="2 3" id="KW-0472">Membrane</keyword>
<sequence length="706" mass="77850">MESVLTYVLQVNLLLAIVFLGYVLLLRKLTFYKLNRVYLLIGGMYALVYPFLDIANWFRSSEVLPIDAVWEYVEYYLPEQVVEVFSVGHLLLVVFGIGAIGLLLKLSIQLLSLMRIHRYSKPSRWKDYLFRNVMFPIVPFSFFNKIYVHQEQHDNPELQDIFKHEDIHVKGLHTVDILLFEMLLIGCWYNPFVWLMRRAVRQNLEFLTDQQVLDKGVDRQTYQYSLLTVTKQGAAVGIGNQFNFKTLKRRIMMMNKRRSSKMELSKYAFLLPIVIFAGATFTVSKAEGKIEELVERIKEIPVDVVLPIVHKDTTVAPALGLELSSDAVPFLVGTEDTTKKTANILLHNGSSVNRLFILDGKILPSNFDLNTIDPNTIASISIWKDKDGISMYGDRAKDGVIEITSKTDRGTEELKGEALGLRVGTAEASTSVGAKALLRNATGNSGVKPLILVDGEVMRDGFDLNKLNADDIESVSVLKDKPATSLYGERGKNGVILITAKKGSVAQHLYGKVSSPSLRDSTKRGFGNIVIRGVNARDGSKGKPVFVVDGKVMGEYYDASSLKPEDIHSISVLKEASAEKLYGERGRNGVIVVTTKSFAHSVSPAKGDTTLFVKGAKGNSGSFVVGKSVTTEGGATTLSKARVFNLPAVGLFVVDGEVQKSSFDINTIPVENVESFTLLKGSEAQAAYGELGKGGVIKVVTKKGNN</sequence>
<feature type="domain" description="TonB-dependent receptor plug" evidence="5">
    <location>
        <begin position="513"/>
        <end position="590"/>
    </location>
</feature>
<keyword evidence="1" id="KW-0732">Signal</keyword>
<dbReference type="PANTHER" id="PTHR30069">
    <property type="entry name" value="TONB-DEPENDENT OUTER MEMBRANE RECEPTOR"/>
    <property type="match status" value="1"/>
</dbReference>
<dbReference type="CDD" id="cd07341">
    <property type="entry name" value="M56_BlaR1_MecR1_like"/>
    <property type="match status" value="1"/>
</dbReference>
<feature type="transmembrane region" description="Helical" evidence="3">
    <location>
        <begin position="129"/>
        <end position="148"/>
    </location>
</feature>
<keyword evidence="6" id="KW-0675">Receptor</keyword>
<evidence type="ECO:0000256" key="3">
    <source>
        <dbReference type="SAM" id="Phobius"/>
    </source>
</evidence>
<evidence type="ECO:0000313" key="7">
    <source>
        <dbReference type="Proteomes" id="UP001597440"/>
    </source>
</evidence>
<keyword evidence="2" id="KW-1134">Transmembrane beta strand</keyword>
<dbReference type="InterPro" id="IPR039426">
    <property type="entry name" value="TonB-dep_rcpt-like"/>
</dbReference>
<name>A0ABW5KXW7_9SPHI</name>
<evidence type="ECO:0000259" key="5">
    <source>
        <dbReference type="Pfam" id="PF07715"/>
    </source>
</evidence>
<organism evidence="6 7">
    <name type="scientific">Sphingobacterium tabacisoli</name>
    <dbReference type="NCBI Taxonomy" id="2044855"/>
    <lineage>
        <taxon>Bacteria</taxon>
        <taxon>Pseudomonadati</taxon>
        <taxon>Bacteroidota</taxon>
        <taxon>Sphingobacteriia</taxon>
        <taxon>Sphingobacteriales</taxon>
        <taxon>Sphingobacteriaceae</taxon>
        <taxon>Sphingobacterium</taxon>
    </lineage>
</organism>
<reference evidence="7" key="1">
    <citation type="journal article" date="2019" name="Int. J. Syst. Evol. Microbiol.">
        <title>The Global Catalogue of Microorganisms (GCM) 10K type strain sequencing project: providing services to taxonomists for standard genome sequencing and annotation.</title>
        <authorList>
            <consortium name="The Broad Institute Genomics Platform"/>
            <consortium name="The Broad Institute Genome Sequencing Center for Infectious Disease"/>
            <person name="Wu L."/>
            <person name="Ma J."/>
        </authorList>
    </citation>
    <scope>NUCLEOTIDE SEQUENCE [LARGE SCALE GENOMIC DNA]</scope>
    <source>
        <strain evidence="7">KCTC 52298</strain>
    </source>
</reference>
<feature type="transmembrane region" description="Helical" evidence="3">
    <location>
        <begin position="264"/>
        <end position="283"/>
    </location>
</feature>
<evidence type="ECO:0000256" key="1">
    <source>
        <dbReference type="ARBA" id="ARBA00022729"/>
    </source>
</evidence>
<dbReference type="Pfam" id="PF07715">
    <property type="entry name" value="Plug"/>
    <property type="match status" value="2"/>
</dbReference>
<keyword evidence="2" id="KW-0998">Cell outer membrane</keyword>
<evidence type="ECO:0000313" key="6">
    <source>
        <dbReference type="EMBL" id="MFD2553706.1"/>
    </source>
</evidence>
<accession>A0ABW5KXW7</accession>
<feature type="domain" description="Peptidase M56" evidence="4">
    <location>
        <begin position="136"/>
        <end position="254"/>
    </location>
</feature>
<dbReference type="InterPro" id="IPR008756">
    <property type="entry name" value="Peptidase_M56"/>
</dbReference>
<dbReference type="Proteomes" id="UP001597440">
    <property type="component" value="Unassembled WGS sequence"/>
</dbReference>
<keyword evidence="7" id="KW-1185">Reference proteome</keyword>
<evidence type="ECO:0000256" key="2">
    <source>
        <dbReference type="PROSITE-ProRule" id="PRU01360"/>
    </source>
</evidence>
<dbReference type="InterPro" id="IPR012910">
    <property type="entry name" value="Plug_dom"/>
</dbReference>
<feature type="transmembrane region" description="Helical" evidence="3">
    <location>
        <begin position="6"/>
        <end position="25"/>
    </location>
</feature>
<protein>
    <submittedName>
        <fullName evidence="6">TonB-dependent receptor plug domain-containing protein</fullName>
    </submittedName>
</protein>
<dbReference type="PROSITE" id="PS52016">
    <property type="entry name" value="TONB_DEPENDENT_REC_3"/>
    <property type="match status" value="1"/>
</dbReference>
<keyword evidence="2" id="KW-0813">Transport</keyword>
<proteinExistence type="inferred from homology"/>
<dbReference type="RefSeq" id="WP_210355495.1">
    <property type="nucleotide sequence ID" value="NZ_JAEQMU010000005.1"/>
</dbReference>
<keyword evidence="2 3" id="KW-0812">Transmembrane</keyword>
<dbReference type="PANTHER" id="PTHR30069:SF29">
    <property type="entry name" value="HEMOGLOBIN AND HEMOGLOBIN-HAPTOGLOBIN-BINDING PROTEIN 1-RELATED"/>
    <property type="match status" value="1"/>
</dbReference>
<dbReference type="SUPFAM" id="SSF56935">
    <property type="entry name" value="Porins"/>
    <property type="match status" value="4"/>
</dbReference>
<dbReference type="Gene3D" id="2.170.130.10">
    <property type="entry name" value="TonB-dependent receptor, plug domain"/>
    <property type="match status" value="4"/>
</dbReference>
<keyword evidence="3" id="KW-1133">Transmembrane helix</keyword>
<feature type="transmembrane region" description="Helical" evidence="3">
    <location>
        <begin position="37"/>
        <end position="58"/>
    </location>
</feature>
<comment type="subcellular location">
    <subcellularLocation>
        <location evidence="2">Cell outer membrane</location>
        <topology evidence="2">Multi-pass membrane protein</topology>
    </subcellularLocation>
</comment>
<comment type="caution">
    <text evidence="6">The sequence shown here is derived from an EMBL/GenBank/DDBJ whole genome shotgun (WGS) entry which is preliminary data.</text>
</comment>
<gene>
    <name evidence="6" type="ORF">ACFSQW_04855</name>
</gene>